<dbReference type="InterPro" id="IPR003594">
    <property type="entry name" value="HATPase_dom"/>
</dbReference>
<dbReference type="PANTHER" id="PTHR42878:SF7">
    <property type="entry name" value="SENSOR HISTIDINE KINASE GLRK"/>
    <property type="match status" value="1"/>
</dbReference>
<dbReference type="InterPro" id="IPR005467">
    <property type="entry name" value="His_kinase_dom"/>
</dbReference>
<dbReference type="PRINTS" id="PR00344">
    <property type="entry name" value="BCTRLSENSOR"/>
</dbReference>
<feature type="transmembrane region" description="Helical" evidence="9">
    <location>
        <begin position="12"/>
        <end position="31"/>
    </location>
</feature>
<name>A0A9P1KYX5_PARSO</name>
<keyword evidence="4 11" id="KW-0808">Transferase</keyword>
<evidence type="ECO:0000256" key="1">
    <source>
        <dbReference type="ARBA" id="ARBA00000085"/>
    </source>
</evidence>
<accession>A0A9P1KYX5</accession>
<dbReference type="GO" id="GO:0030295">
    <property type="term" value="F:protein kinase activator activity"/>
    <property type="evidence" value="ECO:0007669"/>
    <property type="project" value="TreeGrafter"/>
</dbReference>
<dbReference type="GO" id="GO:0004673">
    <property type="term" value="F:protein histidine kinase activity"/>
    <property type="evidence" value="ECO:0007669"/>
    <property type="project" value="UniProtKB-EC"/>
</dbReference>
<sequence>MRRVRDKTAIVLVAYSVISLIIFIFGASYIVNLFGTNDLRKINSEIYPDIYTETSEYTLSTSNEDKVKDTQLMDSYKNKFNSKYFIVIMLFFIFTIISNLLLLFIFRKFDIKNRREIANNIKSIEDEEEILTLDPIMSKVYKELKDKFDSHIEDYKRLNSYLSHEQKNAISILRTNLEINKNDELINILDKVTDNIEDVLAISDVKSDDEMYEIDIALVCAQVCDHYKKVYDKISFNFEEDENMNIYGKEKWIYRGISNLIDNAIKYGEGKEIDINVKNEKGSVIVSVKDNGIGMSKSSMRKIFDNRYRVNELNKDGYGIGLSLVKHVCDLCNGFVWLESEENKGSTFYLVFKEFK</sequence>
<keyword evidence="9" id="KW-1133">Transmembrane helix</keyword>
<evidence type="ECO:0000259" key="10">
    <source>
        <dbReference type="PROSITE" id="PS50109"/>
    </source>
</evidence>
<keyword evidence="9" id="KW-0472">Membrane</keyword>
<dbReference type="Proteomes" id="UP000049685">
    <property type="component" value="Unassembled WGS sequence"/>
</dbReference>
<evidence type="ECO:0000313" key="12">
    <source>
        <dbReference type="Proteomes" id="UP000049685"/>
    </source>
</evidence>
<comment type="catalytic activity">
    <reaction evidence="1">
        <text>ATP + protein L-histidine = ADP + protein N-phospho-L-histidine.</text>
        <dbReference type="EC" id="2.7.13.3"/>
    </reaction>
</comment>
<evidence type="ECO:0000256" key="7">
    <source>
        <dbReference type="ARBA" id="ARBA00022840"/>
    </source>
</evidence>
<feature type="transmembrane region" description="Helical" evidence="9">
    <location>
        <begin position="84"/>
        <end position="106"/>
    </location>
</feature>
<feature type="domain" description="Histidine kinase" evidence="10">
    <location>
        <begin position="161"/>
        <end position="356"/>
    </location>
</feature>
<dbReference type="GO" id="GO:0007234">
    <property type="term" value="P:osmosensory signaling via phosphorelay pathway"/>
    <property type="evidence" value="ECO:0007669"/>
    <property type="project" value="TreeGrafter"/>
</dbReference>
<evidence type="ECO:0000256" key="3">
    <source>
        <dbReference type="ARBA" id="ARBA00012438"/>
    </source>
</evidence>
<keyword evidence="5" id="KW-0547">Nucleotide-binding</keyword>
<evidence type="ECO:0000256" key="9">
    <source>
        <dbReference type="SAM" id="Phobius"/>
    </source>
</evidence>
<dbReference type="SUPFAM" id="SSF55874">
    <property type="entry name" value="ATPase domain of HSP90 chaperone/DNA topoisomerase II/histidine kinase"/>
    <property type="match status" value="1"/>
</dbReference>
<dbReference type="EC" id="2.7.13.3" evidence="3"/>
<dbReference type="SMART" id="SM00387">
    <property type="entry name" value="HATPase_c"/>
    <property type="match status" value="1"/>
</dbReference>
<protein>
    <recommendedName>
        <fullName evidence="3">histidine kinase</fullName>
        <ecNumber evidence="3">2.7.13.3</ecNumber>
    </recommendedName>
</protein>
<evidence type="ECO:0000256" key="5">
    <source>
        <dbReference type="ARBA" id="ARBA00022741"/>
    </source>
</evidence>
<organism evidence="11 12">
    <name type="scientific">Paraclostridium sordellii</name>
    <name type="common">Clostridium sordellii</name>
    <dbReference type="NCBI Taxonomy" id="1505"/>
    <lineage>
        <taxon>Bacteria</taxon>
        <taxon>Bacillati</taxon>
        <taxon>Bacillota</taxon>
        <taxon>Clostridia</taxon>
        <taxon>Peptostreptococcales</taxon>
        <taxon>Peptostreptococcaceae</taxon>
        <taxon>Paraclostridium</taxon>
    </lineage>
</organism>
<dbReference type="InterPro" id="IPR050351">
    <property type="entry name" value="BphY/WalK/GraS-like"/>
</dbReference>
<evidence type="ECO:0000256" key="6">
    <source>
        <dbReference type="ARBA" id="ARBA00022777"/>
    </source>
</evidence>
<dbReference type="InterPro" id="IPR036890">
    <property type="entry name" value="HATPase_C_sf"/>
</dbReference>
<keyword evidence="7" id="KW-0067">ATP-binding</keyword>
<dbReference type="CDD" id="cd00075">
    <property type="entry name" value="HATPase"/>
    <property type="match status" value="1"/>
</dbReference>
<dbReference type="Gene3D" id="3.30.565.10">
    <property type="entry name" value="Histidine kinase-like ATPase, C-terminal domain"/>
    <property type="match status" value="1"/>
</dbReference>
<dbReference type="InterPro" id="IPR004358">
    <property type="entry name" value="Sig_transdc_His_kin-like_C"/>
</dbReference>
<evidence type="ECO:0000256" key="4">
    <source>
        <dbReference type="ARBA" id="ARBA00022679"/>
    </source>
</evidence>
<dbReference type="GO" id="GO:0005524">
    <property type="term" value="F:ATP binding"/>
    <property type="evidence" value="ECO:0007669"/>
    <property type="project" value="UniProtKB-KW"/>
</dbReference>
<evidence type="ECO:0000256" key="8">
    <source>
        <dbReference type="ARBA" id="ARBA00023012"/>
    </source>
</evidence>
<keyword evidence="9" id="KW-0812">Transmembrane</keyword>
<proteinExistence type="predicted"/>
<keyword evidence="8" id="KW-0902">Two-component regulatory system</keyword>
<comment type="caution">
    <text evidence="11">The sequence shown here is derived from an EMBL/GenBank/DDBJ whole genome shotgun (WGS) entry which is preliminary data.</text>
</comment>
<dbReference type="PROSITE" id="PS50109">
    <property type="entry name" value="HIS_KIN"/>
    <property type="match status" value="1"/>
</dbReference>
<comment type="subcellular location">
    <subcellularLocation>
        <location evidence="2">Membrane</location>
    </subcellularLocation>
</comment>
<evidence type="ECO:0000313" key="11">
    <source>
        <dbReference type="EMBL" id="CEO32741.1"/>
    </source>
</evidence>
<dbReference type="GO" id="GO:0000156">
    <property type="term" value="F:phosphorelay response regulator activity"/>
    <property type="evidence" value="ECO:0007669"/>
    <property type="project" value="TreeGrafter"/>
</dbReference>
<dbReference type="PANTHER" id="PTHR42878">
    <property type="entry name" value="TWO-COMPONENT HISTIDINE KINASE"/>
    <property type="match status" value="1"/>
</dbReference>
<dbReference type="AlphaFoldDB" id="A0A9P1KYX5"/>
<keyword evidence="6 11" id="KW-0418">Kinase</keyword>
<evidence type="ECO:0000256" key="2">
    <source>
        <dbReference type="ARBA" id="ARBA00004370"/>
    </source>
</evidence>
<dbReference type="Pfam" id="PF02518">
    <property type="entry name" value="HATPase_c"/>
    <property type="match status" value="1"/>
</dbReference>
<dbReference type="EMBL" id="CDNY01000003">
    <property type="protein sequence ID" value="CEO32741.1"/>
    <property type="molecule type" value="Genomic_DNA"/>
</dbReference>
<gene>
    <name evidence="11" type="primary">senX3</name>
    <name evidence="11" type="ORF">UMC4404_07211</name>
</gene>
<reference evidence="12" key="1">
    <citation type="submission" date="2015-01" db="EMBL/GenBank/DDBJ databases">
        <authorList>
            <person name="Aslett A.Martin."/>
            <person name="De Silva Nishadi"/>
        </authorList>
    </citation>
    <scope>NUCLEOTIDE SEQUENCE [LARGE SCALE GENOMIC DNA]</scope>
    <source>
        <strain evidence="12">UMC4404</strain>
    </source>
</reference>
<dbReference type="RefSeq" id="WP_057557681.1">
    <property type="nucleotide sequence ID" value="NZ_CDNY01000003.1"/>
</dbReference>